<feature type="non-terminal residue" evidence="2">
    <location>
        <position position="1"/>
    </location>
</feature>
<keyword evidence="3" id="KW-1185">Reference proteome</keyword>
<protein>
    <submittedName>
        <fullName evidence="2">19040_t:CDS:1</fullName>
    </submittedName>
</protein>
<gene>
    <name evidence="2" type="ORF">CPELLU_LOCUS12777</name>
</gene>
<dbReference type="EMBL" id="CAJVQA010012719">
    <property type="protein sequence ID" value="CAG8719012.1"/>
    <property type="molecule type" value="Genomic_DNA"/>
</dbReference>
<organism evidence="2 3">
    <name type="scientific">Cetraspora pellucida</name>
    <dbReference type="NCBI Taxonomy" id="1433469"/>
    <lineage>
        <taxon>Eukaryota</taxon>
        <taxon>Fungi</taxon>
        <taxon>Fungi incertae sedis</taxon>
        <taxon>Mucoromycota</taxon>
        <taxon>Glomeromycotina</taxon>
        <taxon>Glomeromycetes</taxon>
        <taxon>Diversisporales</taxon>
        <taxon>Gigasporaceae</taxon>
        <taxon>Cetraspora</taxon>
    </lineage>
</organism>
<sequence length="47" mass="5650">QSFELLDFKKLKDTCDNLNKKVEKFKLLVKETENLEKLDETYLKLCI</sequence>
<evidence type="ECO:0000256" key="1">
    <source>
        <dbReference type="SAM" id="Coils"/>
    </source>
</evidence>
<evidence type="ECO:0000313" key="3">
    <source>
        <dbReference type="Proteomes" id="UP000789759"/>
    </source>
</evidence>
<comment type="caution">
    <text evidence="2">The sequence shown here is derived from an EMBL/GenBank/DDBJ whole genome shotgun (WGS) entry which is preliminary data.</text>
</comment>
<accession>A0A9N9NB59</accession>
<proteinExistence type="predicted"/>
<name>A0A9N9NB59_9GLOM</name>
<keyword evidence="1" id="KW-0175">Coiled coil</keyword>
<dbReference type="Proteomes" id="UP000789759">
    <property type="component" value="Unassembled WGS sequence"/>
</dbReference>
<reference evidence="2" key="1">
    <citation type="submission" date="2021-06" db="EMBL/GenBank/DDBJ databases">
        <authorList>
            <person name="Kallberg Y."/>
            <person name="Tangrot J."/>
            <person name="Rosling A."/>
        </authorList>
    </citation>
    <scope>NUCLEOTIDE SEQUENCE</scope>
    <source>
        <strain evidence="2">FL966</strain>
    </source>
</reference>
<evidence type="ECO:0000313" key="2">
    <source>
        <dbReference type="EMBL" id="CAG8719012.1"/>
    </source>
</evidence>
<dbReference type="AlphaFoldDB" id="A0A9N9NB59"/>
<feature type="coiled-coil region" evidence="1">
    <location>
        <begin position="8"/>
        <end position="35"/>
    </location>
</feature>